<keyword evidence="5" id="KW-1185">Reference proteome</keyword>
<gene>
    <name evidence="4" type="ORF">GCM10023198_48790</name>
</gene>
<comment type="caution">
    <text evidence="4">The sequence shown here is derived from an EMBL/GenBank/DDBJ whole genome shotgun (WGS) entry which is preliminary data.</text>
</comment>
<evidence type="ECO:0000313" key="5">
    <source>
        <dbReference type="Proteomes" id="UP001500843"/>
    </source>
</evidence>
<evidence type="ECO:0000259" key="3">
    <source>
        <dbReference type="Pfam" id="PF13360"/>
    </source>
</evidence>
<dbReference type="InterPro" id="IPR002372">
    <property type="entry name" value="PQQ_rpt_dom"/>
</dbReference>
<name>A0ABP8Y371_9MICO</name>
<organism evidence="4 5">
    <name type="scientific">Promicromonospora umidemergens</name>
    <dbReference type="NCBI Taxonomy" id="629679"/>
    <lineage>
        <taxon>Bacteria</taxon>
        <taxon>Bacillati</taxon>
        <taxon>Actinomycetota</taxon>
        <taxon>Actinomycetes</taxon>
        <taxon>Micrococcales</taxon>
        <taxon>Promicromonosporaceae</taxon>
        <taxon>Promicromonospora</taxon>
    </lineage>
</organism>
<dbReference type="SMART" id="SM00564">
    <property type="entry name" value="PQQ"/>
    <property type="match status" value="3"/>
</dbReference>
<dbReference type="SUPFAM" id="SSF50998">
    <property type="entry name" value="Quinoprotein alcohol dehydrogenase-like"/>
    <property type="match status" value="1"/>
</dbReference>
<dbReference type="InterPro" id="IPR011047">
    <property type="entry name" value="Quinoprotein_ADH-like_sf"/>
</dbReference>
<accession>A0ABP8Y371</accession>
<keyword evidence="2" id="KW-1133">Transmembrane helix</keyword>
<dbReference type="Gene3D" id="2.130.10.10">
    <property type="entry name" value="YVTN repeat-like/Quinoprotein amine dehydrogenase"/>
    <property type="match status" value="1"/>
</dbReference>
<feature type="region of interest" description="Disordered" evidence="1">
    <location>
        <begin position="43"/>
        <end position="63"/>
    </location>
</feature>
<proteinExistence type="predicted"/>
<feature type="transmembrane region" description="Helical" evidence="2">
    <location>
        <begin position="72"/>
        <end position="93"/>
    </location>
</feature>
<dbReference type="Pfam" id="PF13360">
    <property type="entry name" value="PQQ_2"/>
    <property type="match status" value="1"/>
</dbReference>
<keyword evidence="2" id="KW-0812">Transmembrane</keyword>
<keyword evidence="2" id="KW-0472">Membrane</keyword>
<dbReference type="InterPro" id="IPR015943">
    <property type="entry name" value="WD40/YVTN_repeat-like_dom_sf"/>
</dbReference>
<protein>
    <recommendedName>
        <fullName evidence="3">Pyrrolo-quinoline quinone repeat domain-containing protein</fullName>
    </recommendedName>
</protein>
<evidence type="ECO:0000313" key="4">
    <source>
        <dbReference type="EMBL" id="GAA4719256.1"/>
    </source>
</evidence>
<evidence type="ECO:0000256" key="1">
    <source>
        <dbReference type="SAM" id="MobiDB-lite"/>
    </source>
</evidence>
<evidence type="ECO:0000256" key="2">
    <source>
        <dbReference type="SAM" id="Phobius"/>
    </source>
</evidence>
<sequence length="566" mass="58540">MKRGASRHTLDCMARDPDQGGAFVFDLVDDDTADLEGPLARFGTAAGSDPDGAETDTGGPATSAELGRRARAFAPVAAVLAIVLGTGFAVDGLRDDRRMERMRDAPGGVVDVSSPLEETWAWDGTVGSPQATAQGRGNDVALLGDLLAFQSGRELIALDPATGDEAWVIPLGSFPDCGPTGAAGWDEVTTPTLVCLAGPPEAREAMVIGPDGVLAGGRPLDAADERRYGHARPGPDGLVLRAKRVGPEPAEGSGDVECTESWECTGTVESGRDLEVRAEDAVTGEERWTATVPFRPTPADQCNSWAGMPWDSTDSTTDLDEMIDADSFGAQFTGGLVQLHGCGVTAGLTSGGEVLGLEIEPGAGGVLSLRAGGYVEYEYDDDGVRTTLYAADGGVVDEVDGYVSEPGAVDGPESTLLLAFGGEESRLRAYRTDGTTLWDAPVLDGAQVVIAQVAGSAIVASWSGAVYGLDLANGEERWTWNATDPNDEGPGDLFVTRGFTDGRSVLLVTHDGAGATGLVALDALSGELLWERPGSTDPGDAAFMNGMVAVDGNLLEITSHGVRGLG</sequence>
<feature type="domain" description="Pyrrolo-quinoline quinone repeat" evidence="3">
    <location>
        <begin position="371"/>
        <end position="559"/>
    </location>
</feature>
<dbReference type="EMBL" id="BAABHM010000032">
    <property type="protein sequence ID" value="GAA4719256.1"/>
    <property type="molecule type" value="Genomic_DNA"/>
</dbReference>
<reference evidence="5" key="1">
    <citation type="journal article" date="2019" name="Int. J. Syst. Evol. Microbiol.">
        <title>The Global Catalogue of Microorganisms (GCM) 10K type strain sequencing project: providing services to taxonomists for standard genome sequencing and annotation.</title>
        <authorList>
            <consortium name="The Broad Institute Genomics Platform"/>
            <consortium name="The Broad Institute Genome Sequencing Center for Infectious Disease"/>
            <person name="Wu L."/>
            <person name="Ma J."/>
        </authorList>
    </citation>
    <scope>NUCLEOTIDE SEQUENCE [LARGE SCALE GENOMIC DNA]</scope>
    <source>
        <strain evidence="5">JCM 17975</strain>
    </source>
</reference>
<dbReference type="Proteomes" id="UP001500843">
    <property type="component" value="Unassembled WGS sequence"/>
</dbReference>
<dbReference type="InterPro" id="IPR018391">
    <property type="entry name" value="PQQ_b-propeller_rpt"/>
</dbReference>